<feature type="compositionally biased region" description="Basic and acidic residues" evidence="3">
    <location>
        <begin position="1493"/>
        <end position="1505"/>
    </location>
</feature>
<feature type="region of interest" description="Disordered" evidence="3">
    <location>
        <begin position="1895"/>
        <end position="1963"/>
    </location>
</feature>
<feature type="compositionally biased region" description="Basic and acidic residues" evidence="3">
    <location>
        <begin position="1451"/>
        <end position="1463"/>
    </location>
</feature>
<dbReference type="Pfam" id="PF25390">
    <property type="entry name" value="WD40_RLD"/>
    <property type="match status" value="1"/>
</dbReference>
<feature type="compositionally biased region" description="Basic and acidic residues" evidence="3">
    <location>
        <begin position="196"/>
        <end position="206"/>
    </location>
</feature>
<feature type="compositionally biased region" description="Basic and acidic residues" evidence="3">
    <location>
        <begin position="1944"/>
        <end position="1963"/>
    </location>
</feature>
<sequence>MEGPGEDEENEFHRYIFDFFPKVSSGLDHYACVAYAKKKPTLYCWGGNSSNQLGVGINIRHCNRPTVVNFFENFIVCGVACTNYTTSVLVKNNVTDNGCFVYTFGKGNNGLLGYRKERKFKKDVSTTPKENRKKKLLSKINNDVNKTLLNAFGVTNKERDNTHGGSNDSILSFEADKISSEEDKSELRSNWSNEQGSDRKSNNQRDYIKGETHWGKETQSSDTDFRHVDEEVHRQEEKQDWFTPFPMKVKFPELTKVKYISCGDMHTLAISTGGILYGWGVNTFGCVGNGRNEHVYEPTRIFLRGDGQSGTSQGNFGLHEQVYHHNRVGHREEVYHHDVVVHCSAGGRHSLACLLSGDMYSWGYGANGRLGLGDIRNYNAPQLVKRLQNRKRVVYVCSGKSHSSCVDADYNVYTWGCGKFYKLGHGDDTDRLYPQKVEFFNRSKKIFMTNLGCFNSIALNISGDVFMWGTFDITAKDTQYYTCKIPKQVNTNYKCISVHASTYAPFAVSLVGDLLLLGKASSGISNIDASLQRKGESSGSEENLADYLVNSQWDIRQPYGDFIHRTCITKSNGIGAKQDRFPVTYVKELRGKVYIKDIVRKFYKLDRISYCHYKAGNNIGRDLFSISQKEEEYSVEMYNRCTFFEGNELVLNTKVRMVDGSDNFSIFLVENGKVYVSGINKEGELGNGKFNLKKKYTIPTCLDICVNKIVKIACGHNYVLALNDSGIVYGWGKNDKSQLGIGIIKDCYEPVHVKSLTNVINVYAGYDHSACIISNTFFGNDKVEITHGELYVWGNAESGKLGLGHDYTQGYILLPRKISLTNKVYKCALGTSHSLFLTDSNDVYVCGNANNGRLGLGEEIKYMLSYPKKVILNENVYIKDIVAGATFSIALSMDGFIYIWGEFVKNKMVYDTPTLYTHISNVKMITGKYHHIFFLTYDNKLFGIGDNSSFQIVYDTKKSTYIDKPKIISHFFKGNIENVFSFRNATFVQMGNGDLFAWGYAQNGHLGLGLTQITYIKFPQKIVKTWLTYEENEKEDLLYDRDSNTMQDEDDNKNAHMYGNYVHYMNEINMLKSKISKRRDIFLSNSLYAPYYVEEIEKIIYELQIEPNEINWEFIQMLLKREEYNNSIDYIKSYEDDLVYVYTNHMQFLLNLNVYEQKYNYLYLSLENFILSNIANMKEALPTIMHSKSTHLFDNNREKLQRLVYILQQQPIYLIILCLLHNHKNVKNIKRIAYARIINNGKSRQQIVKKNSVNYLFAKSNMMQLAYDYDTQDVKGRRRRRRYYRSDELKMKHTFYHNSTLVICSFIFDLYADLKNTRVKNIFTMFLIKIGIEEMKLCLHIDSLYKIETSIFFLLMKMLFMKNDFLVNFSHYIANMRNGNSFVRFLDGLSRKVPSSDQWVEGVSAFNPEGKKLQPSDEDKTTTPILYNPEGKKLQPSDEDKTTTPILYNPEGKKLQPSDEDKTTTPILYNPEGKKLQPSDEDKTTTPILYNPEGKKLQPSDEDKTTTPILYNPEGKKLQPSDEDKTTTPILYNPEGKKLQPSDEDKTTTPILYNPEGKKLQPSDEDKTTTPILYNLEKKQRQPRASQKVAAFLNSPEEEKDKEFSQFVKGKTSEQKVLMSGIMCAHPDSIASFQRYDHMQKEKEEERKVPLRVDNLGGKEGQGSSSPDDTLVEVDFVHVFKELCKLITSIKFPNMVKVIMKYLFKHFTIYERNISRDDNKKHKIYLLSDESLLYLPFFNLLLMAFVNPLLKNVEKLVDRFYFPPVPVHVIQICNRLCDFIEVLYLNRYDSLSAFHLQKNFISLKFIYEHTFNSFVGIINRLCQTEEDIYVNMYIDLFHYHLDSKPHYVQLKLFQVCHMLNLIFRFQNYLQLSFNDPVVELANFFYDCKRKSEKTEKEPLQGSKAGKEPLQGNKAGKEPLQGSKAGKEPLQGSKAGKEPLQGNKAGKEPLGRTEKGVVEHESEQTKKGRKSFLLKLIKSKNIFKKEVEYKRDDLITGREKNEENVPCEEKIYTSECKDYVITPDVYHNNRIQSKKKKKKSKIIFDEEEISHFVKCKLVYNIKLDVRFLLNEKNMNVCEFTKIPMPQYMIYKKKTILKNNDYLFSFIGQYRYEKDNMYILAECLKNCPSFEQCRNTNSLIVKLKSLETYYASLQHQKEVNIVHIIRKTIDILLSNDMIYVNICNEFPPNLYLNKFKNSNDKTNTIYKNTYTNLIVNTYDKSSFFNTKWRNIALQLCLNILQKKNHMNYLRRLYNEQDRIEEMILSYKQKMKTNMETLKGAIIFVSKILIEKPILIHASYFGKNLHFLKLKMEKNFRRGNSRNGIQRLCNTSTVHVYSLNILLRKGIFKNIHRILTGVVDNLTIEIFFDLNNIFKFNLVFNKGTNKNVINTHTFSSTDVYSMYNGSPFLLHPLFPHNGVHLLSASSFTLVHLLRDLLVDLY</sequence>
<dbReference type="PANTHER" id="PTHR22870:SF360">
    <property type="entry name" value="ULTRAVIOLET-B RECEPTOR UVR8"/>
    <property type="match status" value="1"/>
</dbReference>
<dbReference type="Pfam" id="PF00415">
    <property type="entry name" value="RCC1"/>
    <property type="match status" value="3"/>
</dbReference>
<evidence type="ECO:0000256" key="3">
    <source>
        <dbReference type="SAM" id="MobiDB-lite"/>
    </source>
</evidence>
<feature type="compositionally biased region" description="Basic and acidic residues" evidence="3">
    <location>
        <begin position="1430"/>
        <end position="1442"/>
    </location>
</feature>
<feature type="compositionally biased region" description="Basic and acidic residues" evidence="3">
    <location>
        <begin position="1514"/>
        <end position="1526"/>
    </location>
</feature>
<reference evidence="5 6" key="1">
    <citation type="submission" date="2016-06" db="EMBL/GenBank/DDBJ databases">
        <authorList>
            <consortium name="Pathogen Informatics"/>
        </authorList>
    </citation>
    <scope>NUCLEOTIDE SEQUENCE [LARGE SCALE GENOMIC DNA]</scope>
    <source>
        <strain evidence="5">PocGH01</strain>
    </source>
</reference>
<dbReference type="SUPFAM" id="SSF69304">
    <property type="entry name" value="Tricorn protease N-terminal domain"/>
    <property type="match status" value="1"/>
</dbReference>
<dbReference type="PROSITE" id="PS50012">
    <property type="entry name" value="RCC1_3"/>
    <property type="match status" value="8"/>
</dbReference>
<evidence type="ECO:0000256" key="2">
    <source>
        <dbReference type="PROSITE-ProRule" id="PRU00235"/>
    </source>
</evidence>
<evidence type="ECO:0000259" key="4">
    <source>
        <dbReference type="Pfam" id="PF25390"/>
    </source>
</evidence>
<dbReference type="Proteomes" id="UP000242942">
    <property type="component" value="Chromosome 10"/>
</dbReference>
<feature type="repeat" description="RCC1" evidence="2">
    <location>
        <begin position="357"/>
        <end position="409"/>
    </location>
</feature>
<organism evidence="5 6">
    <name type="scientific">Plasmodium ovale</name>
    <name type="common">malaria parasite P. ovale</name>
    <dbReference type="NCBI Taxonomy" id="36330"/>
    <lineage>
        <taxon>Eukaryota</taxon>
        <taxon>Sar</taxon>
        <taxon>Alveolata</taxon>
        <taxon>Apicomplexa</taxon>
        <taxon>Aconoidasida</taxon>
        <taxon>Haemosporida</taxon>
        <taxon>Plasmodiidae</taxon>
        <taxon>Plasmodium</taxon>
        <taxon>Plasmodium (Plasmodium)</taxon>
    </lineage>
</organism>
<dbReference type="InterPro" id="IPR009091">
    <property type="entry name" value="RCC1/BLIP-II"/>
</dbReference>
<dbReference type="OrthoDB" id="8068875at2759"/>
<feature type="region of interest" description="Disordered" evidence="3">
    <location>
        <begin position="1407"/>
        <end position="1527"/>
    </location>
</feature>
<dbReference type="Pfam" id="PF13540">
    <property type="entry name" value="RCC1_2"/>
    <property type="match status" value="1"/>
</dbReference>
<feature type="compositionally biased region" description="Basic and acidic residues" evidence="3">
    <location>
        <begin position="1409"/>
        <end position="1421"/>
    </location>
</feature>
<protein>
    <submittedName>
        <fullName evidence="5">Guanidine nucleotide exchange factor, putative</fullName>
    </submittedName>
</protein>
<dbReference type="EMBL" id="LT594591">
    <property type="protein sequence ID" value="SCQ16577.1"/>
    <property type="molecule type" value="Genomic_DNA"/>
</dbReference>
<feature type="repeat" description="RCC1" evidence="2">
    <location>
        <begin position="788"/>
        <end position="840"/>
    </location>
</feature>
<feature type="repeat" description="RCC1" evidence="2">
    <location>
        <begin position="726"/>
        <end position="775"/>
    </location>
</feature>
<dbReference type="PRINTS" id="PR00633">
    <property type="entry name" value="RCCNDNSATION"/>
</dbReference>
<feature type="region of interest" description="Disordered" evidence="3">
    <location>
        <begin position="181"/>
        <end position="206"/>
    </location>
</feature>
<dbReference type="PANTHER" id="PTHR22870">
    <property type="entry name" value="REGULATOR OF CHROMOSOME CONDENSATION"/>
    <property type="match status" value="1"/>
</dbReference>
<dbReference type="InterPro" id="IPR051210">
    <property type="entry name" value="Ub_ligase/GEF_domain"/>
</dbReference>
<feature type="repeat" description="RCC1" evidence="2">
    <location>
        <begin position="40"/>
        <end position="92"/>
    </location>
</feature>
<evidence type="ECO:0000256" key="1">
    <source>
        <dbReference type="ARBA" id="ARBA00022737"/>
    </source>
</evidence>
<dbReference type="VEuPathDB" id="PlasmoDB:PocGH01_10033000"/>
<dbReference type="VEuPathDB" id="PlasmoDB:POWCR01_000234400"/>
<dbReference type="PROSITE" id="PS00626">
    <property type="entry name" value="RCC1_2"/>
    <property type="match status" value="1"/>
</dbReference>
<proteinExistence type="predicted"/>
<feature type="repeat" description="RCC1" evidence="2">
    <location>
        <begin position="274"/>
        <end position="356"/>
    </location>
</feature>
<feature type="repeat" description="RCC1" evidence="2">
    <location>
        <begin position="841"/>
        <end position="894"/>
    </location>
</feature>
<keyword evidence="1" id="KW-0677">Repeat</keyword>
<evidence type="ECO:0000313" key="5">
    <source>
        <dbReference type="EMBL" id="SCQ16577.1"/>
    </source>
</evidence>
<feature type="repeat" description="RCC1" evidence="2">
    <location>
        <begin position="410"/>
        <end position="462"/>
    </location>
</feature>
<feature type="compositionally biased region" description="Basic and acidic residues" evidence="3">
    <location>
        <begin position="1472"/>
        <end position="1484"/>
    </location>
</feature>
<name>A0A1D3U8W4_PLAOA</name>
<feature type="domain" description="RCC1-like" evidence="4">
    <location>
        <begin position="645"/>
        <end position="901"/>
    </location>
</feature>
<gene>
    <name evidence="5" type="primary">PocGH01_10033000</name>
    <name evidence="5" type="ORF">POCGH01_10033000</name>
</gene>
<keyword evidence="6" id="KW-1185">Reference proteome</keyword>
<dbReference type="InterPro" id="IPR058923">
    <property type="entry name" value="RCC1-like_dom"/>
</dbReference>
<dbReference type="InterPro" id="IPR000408">
    <property type="entry name" value="Reg_chr_condens"/>
</dbReference>
<dbReference type="SUPFAM" id="SSF50985">
    <property type="entry name" value="RCC1/BLIP-II"/>
    <property type="match status" value="3"/>
</dbReference>
<accession>A0A1D3U8W4</accession>
<feature type="repeat" description="RCC1" evidence="2">
    <location>
        <begin position="672"/>
        <end position="725"/>
    </location>
</feature>
<dbReference type="Gene3D" id="2.130.10.30">
    <property type="entry name" value="Regulator of chromosome condensation 1/beta-lactamase-inhibitor protein II"/>
    <property type="match status" value="5"/>
</dbReference>
<evidence type="ECO:0000313" key="6">
    <source>
        <dbReference type="Proteomes" id="UP000242942"/>
    </source>
</evidence>